<keyword evidence="2" id="KW-1185">Reference proteome</keyword>
<organism evidence="1 2">
    <name type="scientific">Xenoophorus captivus</name>
    <dbReference type="NCBI Taxonomy" id="1517983"/>
    <lineage>
        <taxon>Eukaryota</taxon>
        <taxon>Metazoa</taxon>
        <taxon>Chordata</taxon>
        <taxon>Craniata</taxon>
        <taxon>Vertebrata</taxon>
        <taxon>Euteleostomi</taxon>
        <taxon>Actinopterygii</taxon>
        <taxon>Neopterygii</taxon>
        <taxon>Teleostei</taxon>
        <taxon>Neoteleostei</taxon>
        <taxon>Acanthomorphata</taxon>
        <taxon>Ovalentaria</taxon>
        <taxon>Atherinomorphae</taxon>
        <taxon>Cyprinodontiformes</taxon>
        <taxon>Goodeidae</taxon>
        <taxon>Xenoophorus</taxon>
    </lineage>
</organism>
<reference evidence="1 2" key="1">
    <citation type="submission" date="2021-06" db="EMBL/GenBank/DDBJ databases">
        <authorList>
            <person name="Palmer J.M."/>
        </authorList>
    </citation>
    <scope>NUCLEOTIDE SEQUENCE [LARGE SCALE GENOMIC DNA]</scope>
    <source>
        <strain evidence="1 2">XC_2019</strain>
        <tissue evidence="1">Muscle</tissue>
    </source>
</reference>
<accession>A0ABV0RXW7</accession>
<name>A0ABV0RXW7_9TELE</name>
<evidence type="ECO:0000313" key="1">
    <source>
        <dbReference type="EMBL" id="MEQ2212167.1"/>
    </source>
</evidence>
<proteinExistence type="predicted"/>
<sequence>MNIPAFHEAGVENHENFPSYLLCCKLLISTVTDHHEIPNSVKIFSLQSEELYFCRVPVKFSVIQTHPPHSLCSCCRSLLAGGTGTPSSFDLPPPDLWLHLWEGLQLLGGSQEQTGKYGLQYSTTTRVADVMQAKNHLEEELR</sequence>
<evidence type="ECO:0000313" key="2">
    <source>
        <dbReference type="Proteomes" id="UP001434883"/>
    </source>
</evidence>
<dbReference type="Proteomes" id="UP001434883">
    <property type="component" value="Unassembled WGS sequence"/>
</dbReference>
<comment type="caution">
    <text evidence="1">The sequence shown here is derived from an EMBL/GenBank/DDBJ whole genome shotgun (WGS) entry which is preliminary data.</text>
</comment>
<gene>
    <name evidence="1" type="ORF">XENOCAPTIV_026539</name>
</gene>
<protein>
    <submittedName>
        <fullName evidence="1">Uncharacterized protein</fullName>
    </submittedName>
</protein>
<dbReference type="EMBL" id="JAHRIN010059478">
    <property type="protein sequence ID" value="MEQ2212167.1"/>
    <property type="molecule type" value="Genomic_DNA"/>
</dbReference>